<gene>
    <name evidence="8" type="ORF">BKA16_000916</name>
</gene>
<dbReference type="PANTHER" id="PTHR30346:SF0">
    <property type="entry name" value="HCA OPERON TRANSCRIPTIONAL ACTIVATOR HCAR"/>
    <property type="match status" value="1"/>
</dbReference>
<dbReference type="SUPFAM" id="SSF53850">
    <property type="entry name" value="Periplasmic binding protein-like II"/>
    <property type="match status" value="1"/>
</dbReference>
<evidence type="ECO:0000256" key="3">
    <source>
        <dbReference type="ARBA" id="ARBA00023125"/>
    </source>
</evidence>
<dbReference type="Gene3D" id="3.40.190.10">
    <property type="entry name" value="Periplasmic binding protein-like II"/>
    <property type="match status" value="2"/>
</dbReference>
<evidence type="ECO:0000256" key="6">
    <source>
        <dbReference type="SAM" id="MobiDB-lite"/>
    </source>
</evidence>
<keyword evidence="2" id="KW-0805">Transcription regulation</keyword>
<dbReference type="Proteomes" id="UP000551501">
    <property type="component" value="Unassembled WGS sequence"/>
</dbReference>
<evidence type="ECO:0000259" key="7">
    <source>
        <dbReference type="Pfam" id="PF03466"/>
    </source>
</evidence>
<keyword evidence="9" id="KW-1185">Reference proteome</keyword>
<dbReference type="PANTHER" id="PTHR30346">
    <property type="entry name" value="TRANSCRIPTIONAL DUAL REGULATOR HCAR-RELATED"/>
    <property type="match status" value="1"/>
</dbReference>
<proteinExistence type="inferred from homology"/>
<dbReference type="CDD" id="cd05466">
    <property type="entry name" value="PBP2_LTTR_substrate"/>
    <property type="match status" value="1"/>
</dbReference>
<comment type="caution">
    <text evidence="8">The sequence shown here is derived from an EMBL/GenBank/DDBJ whole genome shotgun (WGS) entry which is preliminary data.</text>
</comment>
<name>A0A840EVK1_9ACTN</name>
<sequence>MSTGEDQQRFRVAYVPGVTPAKWVRIWTDRKADVPLDLIPLEVAATAGAIGGGSVDMAITRLPDALSHADPGPHHTIALYEETTVVVVPKDHVLTAGDELTLADVADEQFLWPLDEPLVVAARPGTAIDHRPVSTGDAIELVAAGVGLLLVPQSLARLHHRRDLVYRTVTDAPTSSVGLLWRDPTSDLADDFIGIVRGRKPNSSRGDSAPAPKRSAKEKAAAKRAARQAAGKVPGRSRGGAARGTRGRRSR</sequence>
<evidence type="ECO:0000256" key="4">
    <source>
        <dbReference type="ARBA" id="ARBA00023159"/>
    </source>
</evidence>
<evidence type="ECO:0000256" key="2">
    <source>
        <dbReference type="ARBA" id="ARBA00023015"/>
    </source>
</evidence>
<evidence type="ECO:0000313" key="9">
    <source>
        <dbReference type="Proteomes" id="UP000551501"/>
    </source>
</evidence>
<dbReference type="Pfam" id="PF03466">
    <property type="entry name" value="LysR_substrate"/>
    <property type="match status" value="1"/>
</dbReference>
<dbReference type="RefSeq" id="WP_183369546.1">
    <property type="nucleotide sequence ID" value="NZ_BAABHL010000128.1"/>
</dbReference>
<dbReference type="GO" id="GO:0003700">
    <property type="term" value="F:DNA-binding transcription factor activity"/>
    <property type="evidence" value="ECO:0007669"/>
    <property type="project" value="TreeGrafter"/>
</dbReference>
<feature type="domain" description="LysR substrate-binding" evidence="7">
    <location>
        <begin position="5"/>
        <end position="197"/>
    </location>
</feature>
<organism evidence="8 9">
    <name type="scientific">Gordonia humi</name>
    <dbReference type="NCBI Taxonomy" id="686429"/>
    <lineage>
        <taxon>Bacteria</taxon>
        <taxon>Bacillati</taxon>
        <taxon>Actinomycetota</taxon>
        <taxon>Actinomycetes</taxon>
        <taxon>Mycobacteriales</taxon>
        <taxon>Gordoniaceae</taxon>
        <taxon>Gordonia</taxon>
    </lineage>
</organism>
<feature type="region of interest" description="Disordered" evidence="6">
    <location>
        <begin position="197"/>
        <end position="251"/>
    </location>
</feature>
<accession>A0A840EVK1</accession>
<dbReference type="GO" id="GO:0032993">
    <property type="term" value="C:protein-DNA complex"/>
    <property type="evidence" value="ECO:0007669"/>
    <property type="project" value="TreeGrafter"/>
</dbReference>
<dbReference type="EMBL" id="JACIFP010000001">
    <property type="protein sequence ID" value="MBB4134364.1"/>
    <property type="molecule type" value="Genomic_DNA"/>
</dbReference>
<protein>
    <submittedName>
        <fullName evidence="8">DNA-binding transcriptional LysR family regulator</fullName>
    </submittedName>
</protein>
<evidence type="ECO:0000256" key="1">
    <source>
        <dbReference type="ARBA" id="ARBA00009437"/>
    </source>
</evidence>
<dbReference type="InterPro" id="IPR005119">
    <property type="entry name" value="LysR_subst-bd"/>
</dbReference>
<dbReference type="AlphaFoldDB" id="A0A840EVK1"/>
<keyword evidence="4" id="KW-0010">Activator</keyword>
<evidence type="ECO:0000313" key="8">
    <source>
        <dbReference type="EMBL" id="MBB4134364.1"/>
    </source>
</evidence>
<keyword evidence="5" id="KW-0804">Transcription</keyword>
<evidence type="ECO:0000256" key="5">
    <source>
        <dbReference type="ARBA" id="ARBA00023163"/>
    </source>
</evidence>
<reference evidence="8 9" key="1">
    <citation type="submission" date="2020-08" db="EMBL/GenBank/DDBJ databases">
        <title>Sequencing the genomes of 1000 actinobacteria strains.</title>
        <authorList>
            <person name="Klenk H.-P."/>
        </authorList>
    </citation>
    <scope>NUCLEOTIDE SEQUENCE [LARGE SCALE GENOMIC DNA]</scope>
    <source>
        <strain evidence="8 9">DSM 45298</strain>
    </source>
</reference>
<keyword evidence="3 8" id="KW-0238">DNA-binding</keyword>
<dbReference type="GO" id="GO:0003677">
    <property type="term" value="F:DNA binding"/>
    <property type="evidence" value="ECO:0007669"/>
    <property type="project" value="UniProtKB-KW"/>
</dbReference>
<comment type="similarity">
    <text evidence="1">Belongs to the LysR transcriptional regulatory family.</text>
</comment>